<gene>
    <name evidence="2" type="ORF">SAMN05421870_107271</name>
</gene>
<evidence type="ECO:0000256" key="1">
    <source>
        <dbReference type="SAM" id="Phobius"/>
    </source>
</evidence>
<evidence type="ECO:0000313" key="2">
    <source>
        <dbReference type="EMBL" id="SES03774.1"/>
    </source>
</evidence>
<reference evidence="3" key="1">
    <citation type="submission" date="2016-10" db="EMBL/GenBank/DDBJ databases">
        <authorList>
            <person name="Varghese N."/>
            <person name="Submissions S."/>
        </authorList>
    </citation>
    <scope>NUCLEOTIDE SEQUENCE [LARGE SCALE GENOMIC DNA]</scope>
    <source>
        <strain evidence="3">CGMCC 4.6825</strain>
    </source>
</reference>
<keyword evidence="1" id="KW-0472">Membrane</keyword>
<accession>A0A1H9U3N4</accession>
<keyword evidence="1" id="KW-0812">Transmembrane</keyword>
<evidence type="ECO:0000313" key="3">
    <source>
        <dbReference type="Proteomes" id="UP000182841"/>
    </source>
</evidence>
<organism evidence="2 3">
    <name type="scientific">Streptomyces qinglanensis</name>
    <dbReference type="NCBI Taxonomy" id="943816"/>
    <lineage>
        <taxon>Bacteria</taxon>
        <taxon>Bacillati</taxon>
        <taxon>Actinomycetota</taxon>
        <taxon>Actinomycetes</taxon>
        <taxon>Kitasatosporales</taxon>
        <taxon>Streptomycetaceae</taxon>
        <taxon>Streptomyces</taxon>
    </lineage>
</organism>
<keyword evidence="3" id="KW-1185">Reference proteome</keyword>
<dbReference type="OrthoDB" id="9996455at2"/>
<dbReference type="RefSeq" id="WP_075001187.1">
    <property type="nucleotide sequence ID" value="NZ_FOGO01000007.1"/>
</dbReference>
<feature type="transmembrane region" description="Helical" evidence="1">
    <location>
        <begin position="128"/>
        <end position="153"/>
    </location>
</feature>
<feature type="transmembrane region" description="Helical" evidence="1">
    <location>
        <begin position="22"/>
        <end position="43"/>
    </location>
</feature>
<keyword evidence="1" id="KW-1133">Transmembrane helix</keyword>
<protein>
    <submittedName>
        <fullName evidence="2">Uncharacterized protein</fullName>
    </submittedName>
</protein>
<dbReference type="AlphaFoldDB" id="A0A1H9U3N4"/>
<sequence>MSTAVSTTPMAPPSPGISQGEILGHLGAGGAALVVTVVLVLGVKAAGKGRPLPWTLALFLGALAATLYAAAGGIWSTPADLLGTLLAALGVGGSGGPLGNVGMGAAACCIAAVLYWKKLTLKQVAIWGFVMAYVAGRAGGIWGVLASVVASFAKVLGV</sequence>
<dbReference type="EMBL" id="FOGO01000007">
    <property type="protein sequence ID" value="SES03774.1"/>
    <property type="molecule type" value="Genomic_DNA"/>
</dbReference>
<feature type="transmembrane region" description="Helical" evidence="1">
    <location>
        <begin position="97"/>
        <end position="116"/>
    </location>
</feature>
<name>A0A1H9U3N4_9ACTN</name>
<proteinExistence type="predicted"/>
<dbReference type="Proteomes" id="UP000182841">
    <property type="component" value="Unassembled WGS sequence"/>
</dbReference>
<feature type="transmembrane region" description="Helical" evidence="1">
    <location>
        <begin position="55"/>
        <end position="77"/>
    </location>
</feature>